<keyword evidence="1" id="KW-0812">Transmembrane</keyword>
<dbReference type="RefSeq" id="WP_256311373.1">
    <property type="nucleotide sequence ID" value="NZ_JANGAC010000006.1"/>
</dbReference>
<dbReference type="EMBL" id="JANGAC010000006">
    <property type="protein sequence ID" value="MCQ4923374.1"/>
    <property type="molecule type" value="Genomic_DNA"/>
</dbReference>
<reference evidence="2 3" key="1">
    <citation type="submission" date="2022-06" db="EMBL/GenBank/DDBJ databases">
        <title>Isolation of gut microbiota from human fecal samples.</title>
        <authorList>
            <person name="Pamer E.G."/>
            <person name="Barat B."/>
            <person name="Waligurski E."/>
            <person name="Medina S."/>
            <person name="Paddock L."/>
            <person name="Mostad J."/>
        </authorList>
    </citation>
    <scope>NUCLEOTIDE SEQUENCE [LARGE SCALE GENOMIC DNA]</scope>
    <source>
        <strain evidence="2 3">DFI.7.95</strain>
    </source>
</reference>
<keyword evidence="1" id="KW-0472">Membrane</keyword>
<accession>A0ABT1SA95</accession>
<evidence type="ECO:0000256" key="1">
    <source>
        <dbReference type="SAM" id="Phobius"/>
    </source>
</evidence>
<protein>
    <submittedName>
        <fullName evidence="2">Uncharacterized protein</fullName>
    </submittedName>
</protein>
<evidence type="ECO:0000313" key="2">
    <source>
        <dbReference type="EMBL" id="MCQ4923374.1"/>
    </source>
</evidence>
<feature type="transmembrane region" description="Helical" evidence="1">
    <location>
        <begin position="25"/>
        <end position="43"/>
    </location>
</feature>
<name>A0ABT1SA95_9FIRM</name>
<keyword evidence="1" id="KW-1133">Transmembrane helix</keyword>
<feature type="transmembrane region" description="Helical" evidence="1">
    <location>
        <begin position="58"/>
        <end position="79"/>
    </location>
</feature>
<sequence length="100" mass="12137">MDIGTILIFTPLAIYCFYSFRKSKLDIYLMFGTLSWYGIFYPGKHNLYQFLQQPLKTIVNLTTMLLLLRIFIPLFIPYLKKSIQDYKEYKEYKGYKEYKE</sequence>
<gene>
    <name evidence="2" type="ORF">NE686_09775</name>
</gene>
<dbReference type="Proteomes" id="UP001524478">
    <property type="component" value="Unassembled WGS sequence"/>
</dbReference>
<evidence type="ECO:0000313" key="3">
    <source>
        <dbReference type="Proteomes" id="UP001524478"/>
    </source>
</evidence>
<proteinExistence type="predicted"/>
<comment type="caution">
    <text evidence="2">The sequence shown here is derived from an EMBL/GenBank/DDBJ whole genome shotgun (WGS) entry which is preliminary data.</text>
</comment>
<keyword evidence="3" id="KW-1185">Reference proteome</keyword>
<organism evidence="2 3">
    <name type="scientific">Tissierella carlieri</name>
    <dbReference type="NCBI Taxonomy" id="689904"/>
    <lineage>
        <taxon>Bacteria</taxon>
        <taxon>Bacillati</taxon>
        <taxon>Bacillota</taxon>
        <taxon>Tissierellia</taxon>
        <taxon>Tissierellales</taxon>
        <taxon>Tissierellaceae</taxon>
        <taxon>Tissierella</taxon>
    </lineage>
</organism>